<comment type="similarity">
    <text evidence="1">Belongs to the plant LTP family. PEARLI1 subfamily.</text>
</comment>
<dbReference type="Gene3D" id="1.10.110.10">
    <property type="entry name" value="Plant lipid-transfer and hydrophobic proteins"/>
    <property type="match status" value="1"/>
</dbReference>
<reference evidence="3 4" key="1">
    <citation type="submission" date="2024-04" db="EMBL/GenBank/DDBJ databases">
        <authorList>
            <person name="Fracassetti M."/>
        </authorList>
    </citation>
    <scope>NUCLEOTIDE SEQUENCE [LARGE SCALE GENOMIC DNA]</scope>
</reference>
<name>A0AAV2DQB8_9ROSI</name>
<dbReference type="InterPro" id="IPR051636">
    <property type="entry name" value="Plant_LTP/defense-related"/>
</dbReference>
<dbReference type="Pfam" id="PF14547">
    <property type="entry name" value="Hydrophob_seed"/>
    <property type="match status" value="1"/>
</dbReference>
<keyword evidence="4" id="KW-1185">Reference proteome</keyword>
<sequence length="85" mass="8734">MLLRGGNLNVCANVLNVLYVGVGTLPPTETCCSVVCGVATDVEAAVCVCAALKANILGIYADLNLALQLLLTRCGKHVPLGYVCA</sequence>
<dbReference type="SUPFAM" id="SSF47699">
    <property type="entry name" value="Bifunctional inhibitor/lipid-transfer protein/seed storage 2S albumin"/>
    <property type="match status" value="1"/>
</dbReference>
<proteinExistence type="inferred from homology"/>
<dbReference type="Proteomes" id="UP001497516">
    <property type="component" value="Chromosome 3"/>
</dbReference>
<dbReference type="InterPro" id="IPR027923">
    <property type="entry name" value="Hydrophob_seed_dom"/>
</dbReference>
<dbReference type="AlphaFoldDB" id="A0AAV2DQB8"/>
<evidence type="ECO:0000259" key="2">
    <source>
        <dbReference type="Pfam" id="PF14547"/>
    </source>
</evidence>
<dbReference type="PANTHER" id="PTHR31731">
    <property type="match status" value="1"/>
</dbReference>
<accession>A0AAV2DQB8</accession>
<dbReference type="EMBL" id="OZ034816">
    <property type="protein sequence ID" value="CAL1375708.1"/>
    <property type="molecule type" value="Genomic_DNA"/>
</dbReference>
<evidence type="ECO:0000313" key="4">
    <source>
        <dbReference type="Proteomes" id="UP001497516"/>
    </source>
</evidence>
<gene>
    <name evidence="3" type="ORF">LTRI10_LOCUS17490</name>
</gene>
<evidence type="ECO:0000313" key="3">
    <source>
        <dbReference type="EMBL" id="CAL1375708.1"/>
    </source>
</evidence>
<organism evidence="3 4">
    <name type="scientific">Linum trigynum</name>
    <dbReference type="NCBI Taxonomy" id="586398"/>
    <lineage>
        <taxon>Eukaryota</taxon>
        <taxon>Viridiplantae</taxon>
        <taxon>Streptophyta</taxon>
        <taxon>Embryophyta</taxon>
        <taxon>Tracheophyta</taxon>
        <taxon>Spermatophyta</taxon>
        <taxon>Magnoliopsida</taxon>
        <taxon>eudicotyledons</taxon>
        <taxon>Gunneridae</taxon>
        <taxon>Pentapetalae</taxon>
        <taxon>rosids</taxon>
        <taxon>fabids</taxon>
        <taxon>Malpighiales</taxon>
        <taxon>Linaceae</taxon>
        <taxon>Linum</taxon>
    </lineage>
</organism>
<dbReference type="InterPro" id="IPR036312">
    <property type="entry name" value="Bifun_inhib/LTP/seed_sf"/>
</dbReference>
<protein>
    <recommendedName>
        <fullName evidence="2">Hydrophobic seed protein domain-containing protein</fullName>
    </recommendedName>
</protein>
<feature type="domain" description="Hydrophobic seed protein" evidence="2">
    <location>
        <begin position="7"/>
        <end position="85"/>
    </location>
</feature>
<evidence type="ECO:0000256" key="1">
    <source>
        <dbReference type="ARBA" id="ARBA00008965"/>
    </source>
</evidence>